<protein>
    <submittedName>
        <fullName evidence="1">Uncharacterized protein</fullName>
    </submittedName>
</protein>
<dbReference type="EMBL" id="GBXM01020570">
    <property type="protein sequence ID" value="JAH88007.1"/>
    <property type="molecule type" value="Transcribed_RNA"/>
</dbReference>
<organism evidence="1">
    <name type="scientific">Anguilla anguilla</name>
    <name type="common">European freshwater eel</name>
    <name type="synonym">Muraena anguilla</name>
    <dbReference type="NCBI Taxonomy" id="7936"/>
    <lineage>
        <taxon>Eukaryota</taxon>
        <taxon>Metazoa</taxon>
        <taxon>Chordata</taxon>
        <taxon>Craniata</taxon>
        <taxon>Vertebrata</taxon>
        <taxon>Euteleostomi</taxon>
        <taxon>Actinopterygii</taxon>
        <taxon>Neopterygii</taxon>
        <taxon>Teleostei</taxon>
        <taxon>Anguilliformes</taxon>
        <taxon>Anguillidae</taxon>
        <taxon>Anguilla</taxon>
    </lineage>
</organism>
<proteinExistence type="predicted"/>
<name>A0A0E9WCD6_ANGAN</name>
<evidence type="ECO:0000313" key="1">
    <source>
        <dbReference type="EMBL" id="JAH88007.1"/>
    </source>
</evidence>
<reference evidence="1" key="2">
    <citation type="journal article" date="2015" name="Fish Shellfish Immunol.">
        <title>Early steps in the European eel (Anguilla anguilla)-Vibrio vulnificus interaction in the gills: Role of the RtxA13 toxin.</title>
        <authorList>
            <person name="Callol A."/>
            <person name="Pajuelo D."/>
            <person name="Ebbesson L."/>
            <person name="Teles M."/>
            <person name="MacKenzie S."/>
            <person name="Amaro C."/>
        </authorList>
    </citation>
    <scope>NUCLEOTIDE SEQUENCE</scope>
</reference>
<accession>A0A0E9WCD6</accession>
<sequence>MHRCSHYQSVTGNSADSGSHTYLSWIQILLRALPILPGVIQPANMTRRWGLHFFLKSISLVPIHQTRSV</sequence>
<dbReference type="AlphaFoldDB" id="A0A0E9WCD6"/>
<reference evidence="1" key="1">
    <citation type="submission" date="2014-11" db="EMBL/GenBank/DDBJ databases">
        <authorList>
            <person name="Amaro Gonzalez C."/>
        </authorList>
    </citation>
    <scope>NUCLEOTIDE SEQUENCE</scope>
</reference>